<gene>
    <name evidence="1" type="ORF">AT15_02435</name>
</gene>
<protein>
    <submittedName>
        <fullName evidence="1">Uncharacterized protein</fullName>
    </submittedName>
</protein>
<dbReference type="EMBL" id="JFHK01000002">
    <property type="protein sequence ID" value="OAA31703.1"/>
    <property type="molecule type" value="Genomic_DNA"/>
</dbReference>
<dbReference type="AlphaFoldDB" id="A0A182C897"/>
<reference evidence="1 2" key="1">
    <citation type="submission" date="2014-02" db="EMBL/GenBank/DDBJ databases">
        <title>Kosmotoga genome sequencing.</title>
        <authorList>
            <person name="Pollo S.M."/>
            <person name="Charchuk R."/>
            <person name="Nesbo C.L."/>
        </authorList>
    </citation>
    <scope>NUCLEOTIDE SEQUENCE [LARGE SCALE GENOMIC DNA]</scope>
    <source>
        <strain evidence="1 2">S304</strain>
    </source>
</reference>
<proteinExistence type="predicted"/>
<evidence type="ECO:0000313" key="2">
    <source>
        <dbReference type="Proteomes" id="UP000077339"/>
    </source>
</evidence>
<dbReference type="STRING" id="1453497.AT15_02435"/>
<name>A0A182C897_9BACT</name>
<dbReference type="OrthoDB" id="9823134at2"/>
<sequence length="229" mass="26639">MKRIFIIAFLLFTIIAIARTEFSVVGFYSPYEISYSGWSSFISFNDDQYRSYDFTVNEPPLQLSATHSLALGVSSRTGMLAMSYWIDMAMLLGGGRNEFRFGTIRRNFESGYAFRVLTYNYQNTLADPLSSYPYYITFNDKIFDPTETEVSFFHRIYSFRSGFYSTFFLRNFWLSFAYYPGLFNFVVEAAGVKVSDNNHSVFFPFEPDGNYNFLNDEFSISLGFNFSIF</sequence>
<comment type="caution">
    <text evidence="1">The sequence shown here is derived from an EMBL/GenBank/DDBJ whole genome shotgun (WGS) entry which is preliminary data.</text>
</comment>
<dbReference type="PATRIC" id="fig|1453497.3.peg.485"/>
<keyword evidence="2" id="KW-1185">Reference proteome</keyword>
<accession>A0A182C897</accession>
<dbReference type="RefSeq" id="WP_068345242.1">
    <property type="nucleotide sequence ID" value="NZ_JFHK01000002.1"/>
</dbReference>
<organism evidence="1 2">
    <name type="scientific">Kosmotoga arenicorallina S304</name>
    <dbReference type="NCBI Taxonomy" id="1453497"/>
    <lineage>
        <taxon>Bacteria</taxon>
        <taxon>Thermotogati</taxon>
        <taxon>Thermotogota</taxon>
        <taxon>Thermotogae</taxon>
        <taxon>Kosmotogales</taxon>
        <taxon>Kosmotogaceae</taxon>
        <taxon>Kosmotoga</taxon>
    </lineage>
</organism>
<evidence type="ECO:0000313" key="1">
    <source>
        <dbReference type="EMBL" id="OAA31703.1"/>
    </source>
</evidence>
<dbReference type="Proteomes" id="UP000077339">
    <property type="component" value="Unassembled WGS sequence"/>
</dbReference>